<reference evidence="1" key="1">
    <citation type="journal article" date="2020" name="Nature">
        <title>Giant virus diversity and host interactions through global metagenomics.</title>
        <authorList>
            <person name="Schulz F."/>
            <person name="Roux S."/>
            <person name="Paez-Espino D."/>
            <person name="Jungbluth S."/>
            <person name="Walsh D.A."/>
            <person name="Denef V.J."/>
            <person name="McMahon K.D."/>
            <person name="Konstantinidis K.T."/>
            <person name="Eloe-Fadrosh E.A."/>
            <person name="Kyrpides N.C."/>
            <person name="Woyke T."/>
        </authorList>
    </citation>
    <scope>NUCLEOTIDE SEQUENCE</scope>
    <source>
        <strain evidence="1">GVMAG-M-3300027892-73</strain>
    </source>
</reference>
<proteinExistence type="predicted"/>
<sequence length="99" mass="11701">MSTTQSEIIYHLDCLIKIFKDLKTTNADNAFYTKQEITQNLFFFTNKKERLERMACVNAQSETQNTHACCEHEFVNDYIDLTPEKSERVVYCRFCDLTL</sequence>
<accession>A0A6C0LNU1</accession>
<dbReference type="AlphaFoldDB" id="A0A6C0LNU1"/>
<protein>
    <submittedName>
        <fullName evidence="1">Uncharacterized protein</fullName>
    </submittedName>
</protein>
<organism evidence="1">
    <name type="scientific">viral metagenome</name>
    <dbReference type="NCBI Taxonomy" id="1070528"/>
    <lineage>
        <taxon>unclassified sequences</taxon>
        <taxon>metagenomes</taxon>
        <taxon>organismal metagenomes</taxon>
    </lineage>
</organism>
<evidence type="ECO:0000313" key="1">
    <source>
        <dbReference type="EMBL" id="QHU30942.1"/>
    </source>
</evidence>
<name>A0A6C0LNU1_9ZZZZ</name>
<dbReference type="EMBL" id="MN740521">
    <property type="protein sequence ID" value="QHU30942.1"/>
    <property type="molecule type" value="Genomic_DNA"/>
</dbReference>